<gene>
    <name evidence="11" type="ORF">H9872_09895</name>
</gene>
<dbReference type="InterPro" id="IPR004772">
    <property type="entry name" value="TrkH"/>
</dbReference>
<keyword evidence="8" id="KW-0406">Ion transport</keyword>
<protein>
    <submittedName>
        <fullName evidence="11">TrkH family potassium uptake protein</fullName>
    </submittedName>
</protein>
<dbReference type="NCBIfam" id="TIGR00933">
    <property type="entry name" value="2a38"/>
    <property type="match status" value="1"/>
</dbReference>
<keyword evidence="2" id="KW-0813">Transport</keyword>
<name>A0A9E2NM74_9FIRM</name>
<feature type="transmembrane region" description="Helical" evidence="10">
    <location>
        <begin position="88"/>
        <end position="112"/>
    </location>
</feature>
<keyword evidence="6" id="KW-0630">Potassium</keyword>
<evidence type="ECO:0000256" key="2">
    <source>
        <dbReference type="ARBA" id="ARBA00022448"/>
    </source>
</evidence>
<evidence type="ECO:0000313" key="12">
    <source>
        <dbReference type="Proteomes" id="UP000824229"/>
    </source>
</evidence>
<organism evidence="11 12">
    <name type="scientific">Candidatus Cellulosilyticum pullistercoris</name>
    <dbReference type="NCBI Taxonomy" id="2838521"/>
    <lineage>
        <taxon>Bacteria</taxon>
        <taxon>Bacillati</taxon>
        <taxon>Bacillota</taxon>
        <taxon>Clostridia</taxon>
        <taxon>Lachnospirales</taxon>
        <taxon>Cellulosilyticaceae</taxon>
        <taxon>Cellulosilyticum</taxon>
    </lineage>
</organism>
<evidence type="ECO:0000256" key="4">
    <source>
        <dbReference type="ARBA" id="ARBA00022538"/>
    </source>
</evidence>
<keyword evidence="5 10" id="KW-0812">Transmembrane</keyword>
<dbReference type="GO" id="GO:0015379">
    <property type="term" value="F:potassium:chloride symporter activity"/>
    <property type="evidence" value="ECO:0007669"/>
    <property type="project" value="InterPro"/>
</dbReference>
<evidence type="ECO:0000256" key="1">
    <source>
        <dbReference type="ARBA" id="ARBA00004651"/>
    </source>
</evidence>
<keyword evidence="9 10" id="KW-0472">Membrane</keyword>
<reference evidence="11" key="2">
    <citation type="submission" date="2021-04" db="EMBL/GenBank/DDBJ databases">
        <authorList>
            <person name="Gilroy R."/>
        </authorList>
    </citation>
    <scope>NUCLEOTIDE SEQUENCE</scope>
    <source>
        <strain evidence="11">B5-657</strain>
    </source>
</reference>
<evidence type="ECO:0000256" key="7">
    <source>
        <dbReference type="ARBA" id="ARBA00022989"/>
    </source>
</evidence>
<feature type="transmembrane region" description="Helical" evidence="10">
    <location>
        <begin position="255"/>
        <end position="274"/>
    </location>
</feature>
<evidence type="ECO:0000313" key="11">
    <source>
        <dbReference type="EMBL" id="MBU3805051.1"/>
    </source>
</evidence>
<dbReference type="PANTHER" id="PTHR32024">
    <property type="entry name" value="TRK SYSTEM POTASSIUM UPTAKE PROTEIN TRKG-RELATED"/>
    <property type="match status" value="1"/>
</dbReference>
<feature type="transmembrane region" description="Helical" evidence="10">
    <location>
        <begin position="172"/>
        <end position="192"/>
    </location>
</feature>
<proteinExistence type="predicted"/>
<keyword evidence="4" id="KW-0633">Potassium transport</keyword>
<evidence type="ECO:0000256" key="3">
    <source>
        <dbReference type="ARBA" id="ARBA00022475"/>
    </source>
</evidence>
<feature type="transmembrane region" description="Helical" evidence="10">
    <location>
        <begin position="27"/>
        <end position="48"/>
    </location>
</feature>
<dbReference type="GO" id="GO:0005886">
    <property type="term" value="C:plasma membrane"/>
    <property type="evidence" value="ECO:0007669"/>
    <property type="project" value="UniProtKB-SubCell"/>
</dbReference>
<feature type="transmembrane region" description="Helical" evidence="10">
    <location>
        <begin position="405"/>
        <end position="426"/>
    </location>
</feature>
<keyword evidence="3" id="KW-1003">Cell membrane</keyword>
<dbReference type="AlphaFoldDB" id="A0A9E2NM74"/>
<dbReference type="Pfam" id="PF02386">
    <property type="entry name" value="TrkH"/>
    <property type="match status" value="1"/>
</dbReference>
<feature type="transmembrane region" description="Helical" evidence="10">
    <location>
        <begin position="60"/>
        <end position="82"/>
    </location>
</feature>
<feature type="transmembrane region" description="Helical" evidence="10">
    <location>
        <begin position="148"/>
        <end position="166"/>
    </location>
</feature>
<evidence type="ECO:0000256" key="5">
    <source>
        <dbReference type="ARBA" id="ARBA00022692"/>
    </source>
</evidence>
<comment type="subcellular location">
    <subcellularLocation>
        <location evidence="1">Cell membrane</location>
        <topology evidence="1">Multi-pass membrane protein</topology>
    </subcellularLocation>
</comment>
<keyword evidence="7 10" id="KW-1133">Transmembrane helix</keyword>
<feature type="transmembrane region" description="Helical" evidence="10">
    <location>
        <begin position="204"/>
        <end position="224"/>
    </location>
</feature>
<sequence>MKQSDTPGFIKVNRGGILTQNMHPTQILVIGFLALILLGSVLLMLPISSSTGQYTAFEDALFTATSAVCVTGLVVVDTATHWSLFGKFVILCCIQIGGLGFMSLVSMIFVILGKRITLKNRLIMQEALNFNTTAGVVRFTKMVVKGTLMVEGIGALFLSFVFIPEYGFVKGIWYSIFHAISAFCNAGFDIIGNSSLVPYVGNGLINMVIMSLIIIGGLGFSVWVDLYRVIKHKLEAPKHYTWKQAISKLMLHTKLVGVITFALLALGFIVLFILEYKNPGTLGGLSLKEKIYAAMFQSVSPRTAGFYTISLADMTDTSKLFTIMLMFIGGSPAGTAGGIKTVTFGVLALCAFCTIKGNDQTVVFKRKIPFHLITRALTIVMIAIAVVIVAVGGLSLTEDFTFMEILFETVSAFATVGTTLGITPFLSIAGKFLIIVVMFIGRLGPITMAVALMVRQRNKEITNGNIQYPEEKVMVG</sequence>
<accession>A0A9E2NM74</accession>
<feature type="transmembrane region" description="Helical" evidence="10">
    <location>
        <begin position="432"/>
        <end position="454"/>
    </location>
</feature>
<dbReference type="Proteomes" id="UP000824229">
    <property type="component" value="Unassembled WGS sequence"/>
</dbReference>
<dbReference type="EMBL" id="JAHLFQ010000234">
    <property type="protein sequence ID" value="MBU3805051.1"/>
    <property type="molecule type" value="Genomic_DNA"/>
</dbReference>
<reference evidence="11" key="1">
    <citation type="journal article" date="2021" name="PeerJ">
        <title>Extensive microbial diversity within the chicken gut microbiome revealed by metagenomics and culture.</title>
        <authorList>
            <person name="Gilroy R."/>
            <person name="Ravi A."/>
            <person name="Getino M."/>
            <person name="Pursley I."/>
            <person name="Horton D.L."/>
            <person name="Alikhan N.F."/>
            <person name="Baker D."/>
            <person name="Gharbi K."/>
            <person name="Hall N."/>
            <person name="Watson M."/>
            <person name="Adriaenssens E.M."/>
            <person name="Foster-Nyarko E."/>
            <person name="Jarju S."/>
            <person name="Secka A."/>
            <person name="Antonio M."/>
            <person name="Oren A."/>
            <person name="Chaudhuri R.R."/>
            <person name="La Ragione R."/>
            <person name="Hildebrand F."/>
            <person name="Pallen M.J."/>
        </authorList>
    </citation>
    <scope>NUCLEOTIDE SEQUENCE</scope>
    <source>
        <strain evidence="11">B5-657</strain>
    </source>
</reference>
<comment type="caution">
    <text evidence="11">The sequence shown here is derived from an EMBL/GenBank/DDBJ whole genome shotgun (WGS) entry which is preliminary data.</text>
</comment>
<dbReference type="PANTHER" id="PTHR32024:SF1">
    <property type="entry name" value="KTR SYSTEM POTASSIUM UPTAKE PROTEIN B"/>
    <property type="match status" value="1"/>
</dbReference>
<dbReference type="InterPro" id="IPR003445">
    <property type="entry name" value="Cat_transpt"/>
</dbReference>
<evidence type="ECO:0000256" key="10">
    <source>
        <dbReference type="SAM" id="Phobius"/>
    </source>
</evidence>
<evidence type="ECO:0000256" key="6">
    <source>
        <dbReference type="ARBA" id="ARBA00022958"/>
    </source>
</evidence>
<evidence type="ECO:0000256" key="8">
    <source>
        <dbReference type="ARBA" id="ARBA00023065"/>
    </source>
</evidence>
<feature type="transmembrane region" description="Helical" evidence="10">
    <location>
        <begin position="372"/>
        <end position="393"/>
    </location>
</feature>
<evidence type="ECO:0000256" key="9">
    <source>
        <dbReference type="ARBA" id="ARBA00023136"/>
    </source>
</evidence>